<name>A0A433QYM7_9FUNG</name>
<reference evidence="1 2" key="1">
    <citation type="journal article" date="2018" name="New Phytol.">
        <title>Phylogenomics of Endogonaceae and evolution of mycorrhizas within Mucoromycota.</title>
        <authorList>
            <person name="Chang Y."/>
            <person name="Desiro A."/>
            <person name="Na H."/>
            <person name="Sandor L."/>
            <person name="Lipzen A."/>
            <person name="Clum A."/>
            <person name="Barry K."/>
            <person name="Grigoriev I.V."/>
            <person name="Martin F.M."/>
            <person name="Stajich J.E."/>
            <person name="Smith M.E."/>
            <person name="Bonito G."/>
            <person name="Spatafora J.W."/>
        </authorList>
    </citation>
    <scope>NUCLEOTIDE SEQUENCE [LARGE SCALE GENOMIC DNA]</scope>
    <source>
        <strain evidence="1 2">AD002</strain>
    </source>
</reference>
<organism evidence="1 2">
    <name type="scientific">Jimgerdemannia flammicorona</name>
    <dbReference type="NCBI Taxonomy" id="994334"/>
    <lineage>
        <taxon>Eukaryota</taxon>
        <taxon>Fungi</taxon>
        <taxon>Fungi incertae sedis</taxon>
        <taxon>Mucoromycota</taxon>
        <taxon>Mucoromycotina</taxon>
        <taxon>Endogonomycetes</taxon>
        <taxon>Endogonales</taxon>
        <taxon>Endogonaceae</taxon>
        <taxon>Jimgerdemannia</taxon>
    </lineage>
</organism>
<dbReference type="EMBL" id="RBNJ01000307">
    <property type="protein sequence ID" value="RUS34877.1"/>
    <property type="molecule type" value="Genomic_DNA"/>
</dbReference>
<accession>A0A433QYM7</accession>
<comment type="caution">
    <text evidence="1">The sequence shown here is derived from an EMBL/GenBank/DDBJ whole genome shotgun (WGS) entry which is preliminary data.</text>
</comment>
<protein>
    <submittedName>
        <fullName evidence="1">Uncharacterized protein</fullName>
    </submittedName>
</protein>
<keyword evidence="2" id="KW-1185">Reference proteome</keyword>
<dbReference type="Proteomes" id="UP000274822">
    <property type="component" value="Unassembled WGS sequence"/>
</dbReference>
<gene>
    <name evidence="1" type="ORF">BC938DRAFT_478041</name>
</gene>
<proteinExistence type="predicted"/>
<sequence>MIYTPPPRPKTHRQRTVSIGSAAPFSFSDFLARAFALAVVDNTAVATFSTTAVVGGLVVGG</sequence>
<evidence type="ECO:0000313" key="2">
    <source>
        <dbReference type="Proteomes" id="UP000274822"/>
    </source>
</evidence>
<dbReference type="AlphaFoldDB" id="A0A433QYM7"/>
<evidence type="ECO:0000313" key="1">
    <source>
        <dbReference type="EMBL" id="RUS34877.1"/>
    </source>
</evidence>